<name>A0A8H3M5J2_9GLOM</name>
<reference evidence="1" key="1">
    <citation type="submission" date="2019-10" db="EMBL/GenBank/DDBJ databases">
        <title>Conservation and host-specific expression of non-tandemly repeated heterogenous ribosome RNA gene in arbuscular mycorrhizal fungi.</title>
        <authorList>
            <person name="Maeda T."/>
            <person name="Kobayashi Y."/>
            <person name="Nakagawa T."/>
            <person name="Ezawa T."/>
            <person name="Yamaguchi K."/>
            <person name="Bino T."/>
            <person name="Nishimoto Y."/>
            <person name="Shigenobu S."/>
            <person name="Kawaguchi M."/>
        </authorList>
    </citation>
    <scope>NUCLEOTIDE SEQUENCE</scope>
    <source>
        <strain evidence="1">HR1</strain>
    </source>
</reference>
<evidence type="ECO:0000313" key="1">
    <source>
        <dbReference type="EMBL" id="GES99429.1"/>
    </source>
</evidence>
<accession>A0A8H3M5J2</accession>
<dbReference type="AlphaFoldDB" id="A0A8H3M5J2"/>
<dbReference type="EMBL" id="BLAL01000281">
    <property type="protein sequence ID" value="GES99429.1"/>
    <property type="molecule type" value="Genomic_DNA"/>
</dbReference>
<comment type="caution">
    <text evidence="1">The sequence shown here is derived from an EMBL/GenBank/DDBJ whole genome shotgun (WGS) entry which is preliminary data.</text>
</comment>
<evidence type="ECO:0000313" key="2">
    <source>
        <dbReference type="Proteomes" id="UP000615446"/>
    </source>
</evidence>
<evidence type="ECO:0008006" key="3">
    <source>
        <dbReference type="Google" id="ProtNLM"/>
    </source>
</evidence>
<proteinExistence type="predicted"/>
<organism evidence="1 2">
    <name type="scientific">Rhizophagus clarus</name>
    <dbReference type="NCBI Taxonomy" id="94130"/>
    <lineage>
        <taxon>Eukaryota</taxon>
        <taxon>Fungi</taxon>
        <taxon>Fungi incertae sedis</taxon>
        <taxon>Mucoromycota</taxon>
        <taxon>Glomeromycotina</taxon>
        <taxon>Glomeromycetes</taxon>
        <taxon>Glomerales</taxon>
        <taxon>Glomeraceae</taxon>
        <taxon>Rhizophagus</taxon>
    </lineage>
</organism>
<sequence>MSKKNNHSKIKNIDLYNDTHFKDIKEVVDAKIRYLSNNGKGETKGSDLLKVDEITQILNHKLLNDSTLERLLIRVFFINAIYLGLQIEEQFALRTGVWYKPNHVESKRLSSFLNKTCKITDNTESSEILNSQISCMNENDKQIMGKENNNFKTAKETLLKKSCENQQNTIRQSLQLTNANLQLEILMNVDHFKELFDYGIISQLKGKINLA</sequence>
<gene>
    <name evidence="1" type="ORF">RCL2_002593500</name>
</gene>
<dbReference type="Proteomes" id="UP000615446">
    <property type="component" value="Unassembled WGS sequence"/>
</dbReference>
<protein>
    <recommendedName>
        <fullName evidence="3">DUF3504 domain-containing protein</fullName>
    </recommendedName>
</protein>